<dbReference type="PROSITE" id="PS50932">
    <property type="entry name" value="HTH_LACI_2"/>
    <property type="match status" value="1"/>
</dbReference>
<dbReference type="InterPro" id="IPR000843">
    <property type="entry name" value="HTH_LacI"/>
</dbReference>
<evidence type="ECO:0000259" key="4">
    <source>
        <dbReference type="PROSITE" id="PS50932"/>
    </source>
</evidence>
<dbReference type="GO" id="GO:0000976">
    <property type="term" value="F:transcription cis-regulatory region binding"/>
    <property type="evidence" value="ECO:0007669"/>
    <property type="project" value="TreeGrafter"/>
</dbReference>
<organism evidence="5 6">
    <name type="scientific">Lactococcus fujiensis JCM 16395</name>
    <dbReference type="NCBI Taxonomy" id="1291764"/>
    <lineage>
        <taxon>Bacteria</taxon>
        <taxon>Bacillati</taxon>
        <taxon>Bacillota</taxon>
        <taxon>Bacilli</taxon>
        <taxon>Lactobacillales</taxon>
        <taxon>Streptococcaceae</taxon>
        <taxon>Lactococcus</taxon>
    </lineage>
</organism>
<evidence type="ECO:0000256" key="1">
    <source>
        <dbReference type="ARBA" id="ARBA00023015"/>
    </source>
</evidence>
<gene>
    <name evidence="5" type="ORF">RT41_GL001954</name>
</gene>
<reference evidence="5 6" key="1">
    <citation type="submission" date="2014-12" db="EMBL/GenBank/DDBJ databases">
        <title>Draft genome sequences of 10 type strains of Lactococcus.</title>
        <authorList>
            <person name="Sun Z."/>
            <person name="Zhong Z."/>
            <person name="Liu W."/>
            <person name="Zhang W."/>
            <person name="Zhang H."/>
        </authorList>
    </citation>
    <scope>NUCLEOTIDE SEQUENCE [LARGE SCALE GENOMIC DNA]</scope>
    <source>
        <strain evidence="5 6">JCM 16395</strain>
    </source>
</reference>
<protein>
    <submittedName>
        <fullName evidence="5">Transcriptional regulator, LacI family</fullName>
    </submittedName>
</protein>
<dbReference type="Proteomes" id="UP000218181">
    <property type="component" value="Unassembled WGS sequence"/>
</dbReference>
<dbReference type="CDD" id="cd06267">
    <property type="entry name" value="PBP1_LacI_sugar_binding-like"/>
    <property type="match status" value="1"/>
</dbReference>
<dbReference type="InterPro" id="IPR028082">
    <property type="entry name" value="Peripla_BP_I"/>
</dbReference>
<comment type="caution">
    <text evidence="5">The sequence shown here is derived from an EMBL/GenBank/DDBJ whole genome shotgun (WGS) entry which is preliminary data.</text>
</comment>
<dbReference type="InterPro" id="IPR046335">
    <property type="entry name" value="LacI/GalR-like_sensor"/>
</dbReference>
<dbReference type="AlphaFoldDB" id="A0A2A5RJI2"/>
<name>A0A2A5RJI2_9LACT</name>
<evidence type="ECO:0000256" key="2">
    <source>
        <dbReference type="ARBA" id="ARBA00023125"/>
    </source>
</evidence>
<dbReference type="CDD" id="cd01392">
    <property type="entry name" value="HTH_LacI"/>
    <property type="match status" value="1"/>
</dbReference>
<dbReference type="SUPFAM" id="SSF47413">
    <property type="entry name" value="lambda repressor-like DNA-binding domains"/>
    <property type="match status" value="1"/>
</dbReference>
<evidence type="ECO:0000313" key="6">
    <source>
        <dbReference type="Proteomes" id="UP000218181"/>
    </source>
</evidence>
<keyword evidence="6" id="KW-1185">Reference proteome</keyword>
<accession>A0A2A5RJI2</accession>
<keyword evidence="3" id="KW-0804">Transcription</keyword>
<evidence type="ECO:0000313" key="5">
    <source>
        <dbReference type="EMBL" id="PCR99313.1"/>
    </source>
</evidence>
<dbReference type="PRINTS" id="PR00036">
    <property type="entry name" value="HTHLACI"/>
</dbReference>
<keyword evidence="1" id="KW-0805">Transcription regulation</keyword>
<keyword evidence="2" id="KW-0238">DNA-binding</keyword>
<dbReference type="InterPro" id="IPR010982">
    <property type="entry name" value="Lambda_DNA-bd_dom_sf"/>
</dbReference>
<dbReference type="GO" id="GO:0003700">
    <property type="term" value="F:DNA-binding transcription factor activity"/>
    <property type="evidence" value="ECO:0007669"/>
    <property type="project" value="TreeGrafter"/>
</dbReference>
<sequence>MMKKSTILDVAKRAGVSSSTVSHVLNHYDDIGEETKKKVLAVAKELDYAPNYAAKRLSSKNKKQIALILNEINVTRGVAMPLEILGGVIEALDKTEYEFVFYAVNGRKQKMKSLKQFCGERDISGLIIQGLTTEDPYYHELKRLDVPTVAIDMTVKNGSVGSVSIDNQAAAAEVARRLLASGNKKILFINGSNNAAVAMEREAGVRSVIAHPLISYANFSEEMAFQIVEQMERIEEIDAIFAASDLMAIGVIKALKKRNVAKKIDVVGFDDITLASYITPSLTTVRQNIPEFTKVAVADLIQQIETGKVVQKYIPYEIIVRDSARL</sequence>
<dbReference type="EMBL" id="JXJU01000009">
    <property type="protein sequence ID" value="PCR99313.1"/>
    <property type="molecule type" value="Genomic_DNA"/>
</dbReference>
<dbReference type="STRING" id="1291764.GCA_001311235_01388"/>
<dbReference type="SUPFAM" id="SSF53822">
    <property type="entry name" value="Periplasmic binding protein-like I"/>
    <property type="match status" value="1"/>
</dbReference>
<dbReference type="SMART" id="SM00354">
    <property type="entry name" value="HTH_LACI"/>
    <property type="match status" value="1"/>
</dbReference>
<dbReference type="Gene3D" id="3.40.50.2300">
    <property type="match status" value="2"/>
</dbReference>
<dbReference type="PANTHER" id="PTHR30146">
    <property type="entry name" value="LACI-RELATED TRANSCRIPTIONAL REPRESSOR"/>
    <property type="match status" value="1"/>
</dbReference>
<proteinExistence type="predicted"/>
<dbReference type="PROSITE" id="PS00356">
    <property type="entry name" value="HTH_LACI_1"/>
    <property type="match status" value="1"/>
</dbReference>
<dbReference type="Pfam" id="PF00356">
    <property type="entry name" value="LacI"/>
    <property type="match status" value="1"/>
</dbReference>
<feature type="domain" description="HTH lacI-type" evidence="4">
    <location>
        <begin position="5"/>
        <end position="59"/>
    </location>
</feature>
<dbReference type="Gene3D" id="1.10.260.40">
    <property type="entry name" value="lambda repressor-like DNA-binding domains"/>
    <property type="match status" value="1"/>
</dbReference>
<evidence type="ECO:0000256" key="3">
    <source>
        <dbReference type="ARBA" id="ARBA00023163"/>
    </source>
</evidence>
<dbReference type="PANTHER" id="PTHR30146:SF109">
    <property type="entry name" value="HTH-TYPE TRANSCRIPTIONAL REGULATOR GALS"/>
    <property type="match status" value="1"/>
</dbReference>
<dbReference type="Pfam" id="PF13377">
    <property type="entry name" value="Peripla_BP_3"/>
    <property type="match status" value="1"/>
</dbReference>
<dbReference type="RefSeq" id="WP_245811643.1">
    <property type="nucleotide sequence ID" value="NZ_JXJU01000009.1"/>
</dbReference>